<evidence type="ECO:0000256" key="6">
    <source>
        <dbReference type="RuleBase" id="RU000304"/>
    </source>
</evidence>
<keyword evidence="3 5" id="KW-0067">ATP-binding</keyword>
<dbReference type="SMART" id="SM00220">
    <property type="entry name" value="S_TKc"/>
    <property type="match status" value="1"/>
</dbReference>
<organism evidence="9 10">
    <name type="scientific">Paramecium primaurelia</name>
    <dbReference type="NCBI Taxonomy" id="5886"/>
    <lineage>
        <taxon>Eukaryota</taxon>
        <taxon>Sar</taxon>
        <taxon>Alveolata</taxon>
        <taxon>Ciliophora</taxon>
        <taxon>Intramacronucleata</taxon>
        <taxon>Oligohymenophorea</taxon>
        <taxon>Peniculida</taxon>
        <taxon>Parameciidae</taxon>
        <taxon>Paramecium</taxon>
    </lineage>
</organism>
<dbReference type="EC" id="2.7.11.1" evidence="1"/>
<proteinExistence type="inferred from homology"/>
<dbReference type="PROSITE" id="PS50011">
    <property type="entry name" value="PROTEIN_KINASE_DOM"/>
    <property type="match status" value="1"/>
</dbReference>
<dbReference type="PANTHER" id="PTHR11909">
    <property type="entry name" value="CASEIN KINASE-RELATED"/>
    <property type="match status" value="1"/>
</dbReference>
<gene>
    <name evidence="9" type="ORF">PPRIM_AZ9-3.1.T1380044</name>
</gene>
<name>A0A8S1Q1Y0_PARPR</name>
<dbReference type="PROSITE" id="PS00107">
    <property type="entry name" value="PROTEIN_KINASE_ATP"/>
    <property type="match status" value="1"/>
</dbReference>
<reference evidence="9" key="1">
    <citation type="submission" date="2021-01" db="EMBL/GenBank/DDBJ databases">
        <authorList>
            <consortium name="Genoscope - CEA"/>
            <person name="William W."/>
        </authorList>
    </citation>
    <scope>NUCLEOTIDE SEQUENCE</scope>
</reference>
<evidence type="ECO:0000256" key="2">
    <source>
        <dbReference type="ARBA" id="ARBA00022741"/>
    </source>
</evidence>
<evidence type="ECO:0000313" key="10">
    <source>
        <dbReference type="Proteomes" id="UP000688137"/>
    </source>
</evidence>
<evidence type="ECO:0000256" key="7">
    <source>
        <dbReference type="SAM" id="MobiDB-lite"/>
    </source>
</evidence>
<comment type="caution">
    <text evidence="9">The sequence shown here is derived from an EMBL/GenBank/DDBJ whole genome shotgun (WGS) entry which is preliminary data.</text>
</comment>
<keyword evidence="2 5" id="KW-0547">Nucleotide-binding</keyword>
<sequence length="326" mass="37496">MDVKIGRSFKLTKKLGSGAFGEIFHGINLKTNMEVAVKLEPVNTKHPQLFYEGKLYQYLLQEPSVIDKGIPNVYYCATEGEYNIMVMDLLGPSLEDLFNLCGRKFSLKSVLMLADQMIQRIEYVHSRHFLHRDIKPDNFLIGTGKRAHKVYIIDFGLAKRYIQKDGKHIPYKEGKNLTGTARYASINTHLGIEQGRRDDLESLGYVMMYFLRGSLPWQNLKASNKKDKYEKIMEKKISTSIETLCKGFPQELATYLTYVRNLRFDEKPDYSYLRTLLKDLFTKSGFEMDYIYDWNLIQKTDGAPGQTTNNSQPQQPAIGQVPAKQG</sequence>
<dbReference type="PROSITE" id="PS00108">
    <property type="entry name" value="PROTEIN_KINASE_ST"/>
    <property type="match status" value="1"/>
</dbReference>
<dbReference type="FunFam" id="1.10.510.10:FF:001033">
    <property type="entry name" value="Uncharacterized protein"/>
    <property type="match status" value="1"/>
</dbReference>
<dbReference type="GO" id="GO:0005524">
    <property type="term" value="F:ATP binding"/>
    <property type="evidence" value="ECO:0007669"/>
    <property type="project" value="UniProtKB-UniRule"/>
</dbReference>
<protein>
    <recommendedName>
        <fullName evidence="4">Casein kinase I</fullName>
        <ecNumber evidence="1">2.7.11.1</ecNumber>
    </recommendedName>
</protein>
<keyword evidence="6" id="KW-0808">Transferase</keyword>
<dbReference type="OMA" id="NKCFIHR"/>
<evidence type="ECO:0000256" key="1">
    <source>
        <dbReference type="ARBA" id="ARBA00012513"/>
    </source>
</evidence>
<keyword evidence="6" id="KW-0418">Kinase</keyword>
<dbReference type="InterPro" id="IPR000719">
    <property type="entry name" value="Prot_kinase_dom"/>
</dbReference>
<evidence type="ECO:0000259" key="8">
    <source>
        <dbReference type="PROSITE" id="PS50011"/>
    </source>
</evidence>
<evidence type="ECO:0000256" key="5">
    <source>
        <dbReference type="PROSITE-ProRule" id="PRU10141"/>
    </source>
</evidence>
<evidence type="ECO:0000313" key="9">
    <source>
        <dbReference type="EMBL" id="CAD8108758.1"/>
    </source>
</evidence>
<evidence type="ECO:0000256" key="4">
    <source>
        <dbReference type="ARBA" id="ARBA00023860"/>
    </source>
</evidence>
<keyword evidence="6" id="KW-0723">Serine/threonine-protein kinase</keyword>
<dbReference type="InterPro" id="IPR050235">
    <property type="entry name" value="CK1_Ser-Thr_kinase"/>
</dbReference>
<dbReference type="GO" id="GO:0004674">
    <property type="term" value="F:protein serine/threonine kinase activity"/>
    <property type="evidence" value="ECO:0007669"/>
    <property type="project" value="UniProtKB-KW"/>
</dbReference>
<feature type="binding site" evidence="5">
    <location>
        <position position="38"/>
    </location>
    <ligand>
        <name>ATP</name>
        <dbReference type="ChEBI" id="CHEBI:30616"/>
    </ligand>
</feature>
<keyword evidence="10" id="KW-1185">Reference proteome</keyword>
<evidence type="ECO:0000256" key="3">
    <source>
        <dbReference type="ARBA" id="ARBA00022840"/>
    </source>
</evidence>
<feature type="compositionally biased region" description="Polar residues" evidence="7">
    <location>
        <begin position="305"/>
        <end position="317"/>
    </location>
</feature>
<dbReference type="EMBL" id="CAJJDM010000142">
    <property type="protein sequence ID" value="CAD8108758.1"/>
    <property type="molecule type" value="Genomic_DNA"/>
</dbReference>
<dbReference type="InterPro" id="IPR017441">
    <property type="entry name" value="Protein_kinase_ATP_BS"/>
</dbReference>
<feature type="region of interest" description="Disordered" evidence="7">
    <location>
        <begin position="303"/>
        <end position="326"/>
    </location>
</feature>
<feature type="domain" description="Protein kinase" evidence="8">
    <location>
        <begin position="9"/>
        <end position="282"/>
    </location>
</feature>
<dbReference type="InterPro" id="IPR008271">
    <property type="entry name" value="Ser/Thr_kinase_AS"/>
</dbReference>
<comment type="similarity">
    <text evidence="6">Belongs to the protein kinase superfamily.</text>
</comment>
<accession>A0A8S1Q1Y0</accession>
<dbReference type="AlphaFoldDB" id="A0A8S1Q1Y0"/>
<dbReference type="Proteomes" id="UP000688137">
    <property type="component" value="Unassembled WGS sequence"/>
</dbReference>
<dbReference type="Pfam" id="PF00069">
    <property type="entry name" value="Pkinase"/>
    <property type="match status" value="1"/>
</dbReference>